<name>A0A336ME60_CULSO</name>
<sequence length="132" mass="15109">MQWLLVSPQLRNTFASLGEFQHDRYVVNKECSTVLKEIIYKLAVEDHTLRTYRRAIGFGQNIKNDLIPLLVNANDDEIIDLTIRLLVSLTVPLECVLSVDVMSRSEVGRHTIFELNHLLISAKHAFVEPHSN</sequence>
<evidence type="ECO:0000313" key="4">
    <source>
        <dbReference type="EMBL" id="SSX03963.1"/>
    </source>
</evidence>
<dbReference type="Pfam" id="PF04821">
    <property type="entry name" value="TIMELESS"/>
    <property type="match status" value="1"/>
</dbReference>
<dbReference type="PANTHER" id="PTHR22940:SF5">
    <property type="entry name" value="PROTEIN TIMELESS"/>
    <property type="match status" value="1"/>
</dbReference>
<dbReference type="EMBL" id="UFQT01000439">
    <property type="protein sequence ID" value="SSX24328.1"/>
    <property type="molecule type" value="Genomic_DNA"/>
</dbReference>
<keyword evidence="2" id="KW-0539">Nucleus</keyword>
<dbReference type="VEuPathDB" id="VectorBase:CSON010666"/>
<accession>A0A336ME60</accession>
<dbReference type="PANTHER" id="PTHR22940">
    <property type="entry name" value="TIMEOUT/TIMELESS-2"/>
    <property type="match status" value="1"/>
</dbReference>
<dbReference type="GO" id="GO:0031298">
    <property type="term" value="C:replication fork protection complex"/>
    <property type="evidence" value="ECO:0007669"/>
    <property type="project" value="TreeGrafter"/>
</dbReference>
<evidence type="ECO:0000313" key="5">
    <source>
        <dbReference type="EMBL" id="SSX24328.1"/>
    </source>
</evidence>
<evidence type="ECO:0000256" key="2">
    <source>
        <dbReference type="ARBA" id="ARBA00023242"/>
    </source>
</evidence>
<dbReference type="GO" id="GO:0043111">
    <property type="term" value="P:replication fork arrest"/>
    <property type="evidence" value="ECO:0007669"/>
    <property type="project" value="TreeGrafter"/>
</dbReference>
<organism evidence="5">
    <name type="scientific">Culicoides sonorensis</name>
    <name type="common">Biting midge</name>
    <dbReference type="NCBI Taxonomy" id="179676"/>
    <lineage>
        <taxon>Eukaryota</taxon>
        <taxon>Metazoa</taxon>
        <taxon>Ecdysozoa</taxon>
        <taxon>Arthropoda</taxon>
        <taxon>Hexapoda</taxon>
        <taxon>Insecta</taxon>
        <taxon>Pterygota</taxon>
        <taxon>Neoptera</taxon>
        <taxon>Endopterygota</taxon>
        <taxon>Diptera</taxon>
        <taxon>Nematocera</taxon>
        <taxon>Chironomoidea</taxon>
        <taxon>Ceratopogonidae</taxon>
        <taxon>Ceratopogoninae</taxon>
        <taxon>Culicoides</taxon>
        <taxon>Monoculicoides</taxon>
    </lineage>
</organism>
<protein>
    <submittedName>
        <fullName evidence="5">CSON010666 protein</fullName>
    </submittedName>
</protein>
<comment type="subcellular location">
    <subcellularLocation>
        <location evidence="1">Nucleus</location>
    </subcellularLocation>
</comment>
<feature type="domain" description="Timeless N-terminal" evidence="3">
    <location>
        <begin position="24"/>
        <end position="129"/>
    </location>
</feature>
<reference evidence="5" key="2">
    <citation type="submission" date="2018-07" db="EMBL/GenBank/DDBJ databases">
        <authorList>
            <person name="Quirk P.G."/>
            <person name="Krulwich T.A."/>
        </authorList>
    </citation>
    <scope>NUCLEOTIDE SEQUENCE</scope>
</reference>
<dbReference type="GO" id="GO:0000076">
    <property type="term" value="P:DNA replication checkpoint signaling"/>
    <property type="evidence" value="ECO:0007669"/>
    <property type="project" value="TreeGrafter"/>
</dbReference>
<reference evidence="4" key="1">
    <citation type="submission" date="2018-04" db="EMBL/GenBank/DDBJ databases">
        <authorList>
            <person name="Go L.Y."/>
            <person name="Mitchell J.A."/>
        </authorList>
    </citation>
    <scope>NUCLEOTIDE SEQUENCE</scope>
    <source>
        <tissue evidence="4">Whole organism</tissue>
    </source>
</reference>
<dbReference type="EMBL" id="UFQS01000439">
    <property type="protein sequence ID" value="SSX03963.1"/>
    <property type="molecule type" value="Genomic_DNA"/>
</dbReference>
<evidence type="ECO:0000259" key="3">
    <source>
        <dbReference type="Pfam" id="PF04821"/>
    </source>
</evidence>
<dbReference type="GO" id="GO:0003677">
    <property type="term" value="F:DNA binding"/>
    <property type="evidence" value="ECO:0007669"/>
    <property type="project" value="TreeGrafter"/>
</dbReference>
<dbReference type="InterPro" id="IPR006906">
    <property type="entry name" value="Timeless_N"/>
</dbReference>
<dbReference type="InterPro" id="IPR044998">
    <property type="entry name" value="Timeless"/>
</dbReference>
<evidence type="ECO:0000256" key="1">
    <source>
        <dbReference type="ARBA" id="ARBA00004123"/>
    </source>
</evidence>
<dbReference type="AlphaFoldDB" id="A0A336ME60"/>
<gene>
    <name evidence="5" type="primary">CSON010666</name>
</gene>
<dbReference type="GO" id="GO:0006281">
    <property type="term" value="P:DNA repair"/>
    <property type="evidence" value="ECO:0007669"/>
    <property type="project" value="TreeGrafter"/>
</dbReference>
<dbReference type="GO" id="GO:0009649">
    <property type="term" value="P:entrainment of circadian clock"/>
    <property type="evidence" value="ECO:0007669"/>
    <property type="project" value="TreeGrafter"/>
</dbReference>
<proteinExistence type="predicted"/>